<dbReference type="PANTHER" id="PTHR23155">
    <property type="entry name" value="DISEASE RESISTANCE PROTEIN RP"/>
    <property type="match status" value="1"/>
</dbReference>
<evidence type="ECO:0000256" key="3">
    <source>
        <dbReference type="ARBA" id="ARBA00022741"/>
    </source>
</evidence>
<evidence type="ECO:0000313" key="10">
    <source>
        <dbReference type="EMBL" id="VFU26029.1"/>
    </source>
</evidence>
<protein>
    <submittedName>
        <fullName evidence="10">Uncharacterized protein</fullName>
    </submittedName>
</protein>
<dbReference type="GO" id="GO:0098542">
    <property type="term" value="P:defense response to other organism"/>
    <property type="evidence" value="ECO:0007669"/>
    <property type="project" value="TreeGrafter"/>
</dbReference>
<dbReference type="Pfam" id="PF23559">
    <property type="entry name" value="WHD_DRP"/>
    <property type="match status" value="1"/>
</dbReference>
<feature type="region of interest" description="Disordered" evidence="6">
    <location>
        <begin position="669"/>
        <end position="763"/>
    </location>
</feature>
<dbReference type="Gene3D" id="1.20.5.4130">
    <property type="match status" value="1"/>
</dbReference>
<dbReference type="InterPro" id="IPR032675">
    <property type="entry name" value="LRR_dom_sf"/>
</dbReference>
<dbReference type="InterPro" id="IPR044974">
    <property type="entry name" value="Disease_R_plants"/>
</dbReference>
<dbReference type="Gene3D" id="3.40.30.10">
    <property type="entry name" value="Glutaredoxin"/>
    <property type="match status" value="1"/>
</dbReference>
<feature type="domain" description="R13L1/DRL21-like LRR repeat region" evidence="9">
    <location>
        <begin position="450"/>
        <end position="570"/>
    </location>
</feature>
<dbReference type="Gene3D" id="3.80.10.10">
    <property type="entry name" value="Ribonuclease Inhibitor"/>
    <property type="match status" value="1"/>
</dbReference>
<accession>A0A6N2KEL2</accession>
<dbReference type="SUPFAM" id="SSF52058">
    <property type="entry name" value="L domain-like"/>
    <property type="match status" value="1"/>
</dbReference>
<keyword evidence="4" id="KW-0611">Plant defense</keyword>
<feature type="domain" description="Disease resistance protein winged helix" evidence="8">
    <location>
        <begin position="203"/>
        <end position="275"/>
    </location>
</feature>
<keyword evidence="5" id="KW-0676">Redox-active center</keyword>
<dbReference type="SMART" id="SM00369">
    <property type="entry name" value="LRR_TYP"/>
    <property type="match status" value="3"/>
</dbReference>
<dbReference type="PRINTS" id="PR00364">
    <property type="entry name" value="DISEASERSIST"/>
</dbReference>
<dbReference type="FunFam" id="3.40.30.10:FF:000361">
    <property type="entry name" value="Selenium binding protein"/>
    <property type="match status" value="1"/>
</dbReference>
<dbReference type="Pfam" id="PF18052">
    <property type="entry name" value="Rx_N"/>
    <property type="match status" value="1"/>
</dbReference>
<dbReference type="InterPro" id="IPR042197">
    <property type="entry name" value="Apaf_helical"/>
</dbReference>
<dbReference type="EMBL" id="CAADRP010000269">
    <property type="protein sequence ID" value="VFU26029.1"/>
    <property type="molecule type" value="Genomic_DNA"/>
</dbReference>
<evidence type="ECO:0000256" key="1">
    <source>
        <dbReference type="ARBA" id="ARBA00022614"/>
    </source>
</evidence>
<dbReference type="NCBIfam" id="TIGR02174">
    <property type="entry name" value="CXXU_selWTH"/>
    <property type="match status" value="1"/>
</dbReference>
<dbReference type="Gene3D" id="1.10.8.430">
    <property type="entry name" value="Helical domain of apoptotic protease-activating factors"/>
    <property type="match status" value="1"/>
</dbReference>
<keyword evidence="1" id="KW-0433">Leucine-rich repeat</keyword>
<dbReference type="InterPro" id="IPR011893">
    <property type="entry name" value="Selenoprotein_Rdx-typ"/>
</dbReference>
<dbReference type="SUPFAM" id="SSF52833">
    <property type="entry name" value="Thioredoxin-like"/>
    <property type="match status" value="1"/>
</dbReference>
<reference evidence="10" key="1">
    <citation type="submission" date="2019-03" db="EMBL/GenBank/DDBJ databases">
        <authorList>
            <person name="Mank J."/>
            <person name="Almeida P."/>
        </authorList>
    </citation>
    <scope>NUCLEOTIDE SEQUENCE</scope>
    <source>
        <strain evidence="10">78183</strain>
    </source>
</reference>
<dbReference type="InterPro" id="IPR041118">
    <property type="entry name" value="Rx_N"/>
</dbReference>
<keyword evidence="3" id="KW-0547">Nucleotide-binding</keyword>
<dbReference type="PANTHER" id="PTHR23155:SF1195">
    <property type="entry name" value="DISEASE RESISTANCE PROTEIN RGA3"/>
    <property type="match status" value="1"/>
</dbReference>
<dbReference type="GO" id="GO:0043531">
    <property type="term" value="F:ADP binding"/>
    <property type="evidence" value="ECO:0007669"/>
    <property type="project" value="InterPro"/>
</dbReference>
<keyword evidence="2" id="KW-0677">Repeat</keyword>
<evidence type="ECO:0000259" key="9">
    <source>
        <dbReference type="Pfam" id="PF25019"/>
    </source>
</evidence>
<dbReference type="Gene3D" id="1.10.10.10">
    <property type="entry name" value="Winged helix-like DNA-binding domain superfamily/Winged helix DNA-binding domain"/>
    <property type="match status" value="1"/>
</dbReference>
<dbReference type="InterPro" id="IPR058922">
    <property type="entry name" value="WHD_DRP"/>
</dbReference>
<dbReference type="InterPro" id="IPR036249">
    <property type="entry name" value="Thioredoxin-like_sf"/>
</dbReference>
<sequence>MADALVSVVLEQLSSIIAQKVQKEVGLVAGVKNEVRKLESNFQAIQAVLADAEQRQLKEESIKRWMGQLKDVSYDMDDVLDEWSTAIAKSQMKVNDEHPRKTIKKMNAGHYSVNLHFLKKTVERENLEETGRKIAERCKGLPLAAKTLGSLLRFKRSRAEWESVLNNHVWEIEEAESKLLAPLWLSYHDLPTKMRPCFLYCAVFPKDYTFKRDALIKLWMAQGFLRETQNQGMEVTGGECFEALAARSFFQDFEKDEDDGRIIECKMHDIVHDFAQFMTKNESFSVEIDGGPAESKMESFSRDARHSMVVFRNHRADSFPATIHGFKKLRSLIVDGRPSSMNAALPNLIANLSCVRTLRLSDCGIEAVPSSIGKLIHLRHVDLSINSIKELPEEMCELYNMQTLDVSNCGELEKLPDNIGKLIELRHLSVRSTVVYEFHVSGSGEGSNIGGLKNLNHLQGSLGIKWLGDVKDPDEVKKAELKSKKNLTHLSLWFGSRTERGMIRDDEILEALEPPPNIDSLGIFYYQGILQVLPSWFDKLKVVRLQNWGKIENLPALGKLPFLEDLYVGWMESVRKVGREFLGMEAAAAADSIIAFPRLKSLFFWRLENWEEWEGEGRRNEDKTIMPSLRSLRILSCPKLKALPDYIYQSTTLEELQIASTPILEEQFKEGGKGWPNTSHTPNITLIEAESGKKRMQEKAAESKKKKVKTEVKEAAAAKTTSSSEAQEEGNTEEVKEEEPEADVDEGEATEEDAEEESPTGDAVTKTIVIEHCKQCNAFKTRAIQVQDGLLSAFPGISVLLNPEKPRRGCFEIREEGGEIFISLQSMKRPFPPLKALDMDKVISDIIDRVKRSTNASG</sequence>
<evidence type="ECO:0000256" key="6">
    <source>
        <dbReference type="SAM" id="MobiDB-lite"/>
    </source>
</evidence>
<name>A0A6N2KEL2_SALVM</name>
<dbReference type="Pfam" id="PF10262">
    <property type="entry name" value="Rdx"/>
    <property type="match status" value="1"/>
</dbReference>
<dbReference type="Pfam" id="PF25019">
    <property type="entry name" value="LRR_R13L1-DRL21"/>
    <property type="match status" value="1"/>
</dbReference>
<evidence type="ECO:0000256" key="2">
    <source>
        <dbReference type="ARBA" id="ARBA00022737"/>
    </source>
</evidence>
<dbReference type="InterPro" id="IPR056789">
    <property type="entry name" value="LRR_R13L1-DRL21"/>
</dbReference>
<feature type="compositionally biased region" description="Acidic residues" evidence="6">
    <location>
        <begin position="726"/>
        <end position="759"/>
    </location>
</feature>
<evidence type="ECO:0000256" key="5">
    <source>
        <dbReference type="ARBA" id="ARBA00023284"/>
    </source>
</evidence>
<dbReference type="InterPro" id="IPR003591">
    <property type="entry name" value="Leu-rich_rpt_typical-subtyp"/>
</dbReference>
<dbReference type="InterPro" id="IPR027417">
    <property type="entry name" value="P-loop_NTPase"/>
</dbReference>
<dbReference type="SUPFAM" id="SSF52540">
    <property type="entry name" value="P-loop containing nucleoside triphosphate hydrolases"/>
    <property type="match status" value="1"/>
</dbReference>
<feature type="domain" description="Disease resistance N-terminal" evidence="7">
    <location>
        <begin position="6"/>
        <end position="97"/>
    </location>
</feature>
<evidence type="ECO:0000259" key="8">
    <source>
        <dbReference type="Pfam" id="PF23559"/>
    </source>
</evidence>
<organism evidence="10">
    <name type="scientific">Salix viminalis</name>
    <name type="common">Common osier</name>
    <name type="synonym">Basket willow</name>
    <dbReference type="NCBI Taxonomy" id="40686"/>
    <lineage>
        <taxon>Eukaryota</taxon>
        <taxon>Viridiplantae</taxon>
        <taxon>Streptophyta</taxon>
        <taxon>Embryophyta</taxon>
        <taxon>Tracheophyta</taxon>
        <taxon>Spermatophyta</taxon>
        <taxon>Magnoliopsida</taxon>
        <taxon>eudicotyledons</taxon>
        <taxon>Gunneridae</taxon>
        <taxon>Pentapetalae</taxon>
        <taxon>rosids</taxon>
        <taxon>fabids</taxon>
        <taxon>Malpighiales</taxon>
        <taxon>Salicaceae</taxon>
        <taxon>Saliceae</taxon>
        <taxon>Salix</taxon>
    </lineage>
</organism>
<dbReference type="AlphaFoldDB" id="A0A6N2KEL2"/>
<dbReference type="CDD" id="cd14798">
    <property type="entry name" value="RX-CC_like"/>
    <property type="match status" value="1"/>
</dbReference>
<proteinExistence type="predicted"/>
<evidence type="ECO:0000256" key="4">
    <source>
        <dbReference type="ARBA" id="ARBA00022821"/>
    </source>
</evidence>
<feature type="compositionally biased region" description="Basic and acidic residues" evidence="6">
    <location>
        <begin position="690"/>
        <end position="716"/>
    </location>
</feature>
<gene>
    <name evidence="10" type="ORF">SVIM_LOCUS65268</name>
</gene>
<evidence type="ECO:0000259" key="7">
    <source>
        <dbReference type="Pfam" id="PF18052"/>
    </source>
</evidence>
<dbReference type="InterPro" id="IPR036388">
    <property type="entry name" value="WH-like_DNA-bd_sf"/>
</dbReference>
<dbReference type="FunFam" id="1.10.10.10:FF:000322">
    <property type="entry name" value="Probable disease resistance protein At1g63360"/>
    <property type="match status" value="1"/>
</dbReference>
<dbReference type="InterPro" id="IPR038005">
    <property type="entry name" value="RX-like_CC"/>
</dbReference>